<evidence type="ECO:0000259" key="6">
    <source>
        <dbReference type="PROSITE" id="PS50112"/>
    </source>
</evidence>
<dbReference type="SUPFAM" id="SSF47384">
    <property type="entry name" value="Homodimeric domain of signal transducing histidine kinase"/>
    <property type="match status" value="1"/>
</dbReference>
<keyword evidence="4" id="KW-1133">Transmembrane helix</keyword>
<dbReference type="NCBIfam" id="TIGR00229">
    <property type="entry name" value="sensory_box"/>
    <property type="match status" value="1"/>
</dbReference>
<keyword evidence="8" id="KW-1185">Reference proteome</keyword>
<keyword evidence="4" id="KW-0472">Membrane</keyword>
<dbReference type="InterPro" id="IPR005467">
    <property type="entry name" value="His_kinase_dom"/>
</dbReference>
<feature type="domain" description="PAS" evidence="6">
    <location>
        <begin position="242"/>
        <end position="291"/>
    </location>
</feature>
<gene>
    <name evidence="7" type="ORF">MTBBW1_2150005</name>
</gene>
<sequence>MPDLRANIKTIYSLEWRTLMNLDIKTILFMNLNINVVAAISIAIIWHYNKNRFAGVDLWAWCMFCQAAGVFLMLLQGVIHDSLSIWLSHVLLICSILILLVGLENFTNCKSKHTHNYIFIFLFAVLRYYFTFIDPNWGCRELIMSGAIIIIDSQICWLMLKRVPYSIRHITLITDIISGGYVLTTILKLVMNSLFNLQSFQFLTFEAIYALTVTIYITLNLCITISLILMVNRRLIEDADVQDEKFKKIFHSAPYAIAITELYEGRFLEANDFYVNMSGYKRSELIGKTGVELNMLTKEVRDAVVSKLLNGEKIEKKEGQIRRKSGEILMIMGSVQLINIHGKLCMIGSHTDITELKMANESRLTAMRDLISTIAHQWRQPLSTLGMIIQRTHALATMQELTPEYLSQFKTNAMRQIKHMSDTIDVFRNFYHPEREKTQFSPLNCINDCVKLFETQLTSKNIVVDIDCANYSEQLIEGFSNEFKQVILNLLGNARDAILEGRKIGVYPKHKVPGVSGVHGDGVLEQKEFSSQDQGFINVNISVNSDNSMLIDIADNGCGIPDEVVSKLFSPYFTTKEESIGTGIGLYMSRMIIQEKFQGTLKFIPQAQGACFRIKLPLTVNTP</sequence>
<dbReference type="InterPro" id="IPR036890">
    <property type="entry name" value="HATPase_C_sf"/>
</dbReference>
<dbReference type="PROSITE" id="PS50112">
    <property type="entry name" value="PAS"/>
    <property type="match status" value="1"/>
</dbReference>
<protein>
    <recommendedName>
        <fullName evidence="2">histidine kinase</fullName>
        <ecNumber evidence="2">2.7.13.3</ecNumber>
    </recommendedName>
</protein>
<dbReference type="Proteomes" id="UP000191931">
    <property type="component" value="Unassembled WGS sequence"/>
</dbReference>
<proteinExistence type="predicted"/>
<evidence type="ECO:0000313" key="7">
    <source>
        <dbReference type="EMBL" id="SLM30220.1"/>
    </source>
</evidence>
<dbReference type="PRINTS" id="PR00344">
    <property type="entry name" value="BCTRLSENSOR"/>
</dbReference>
<reference evidence="7 8" key="1">
    <citation type="submission" date="2017-03" db="EMBL/GenBank/DDBJ databases">
        <authorList>
            <person name="Afonso C.L."/>
            <person name="Miller P.J."/>
            <person name="Scott M.A."/>
            <person name="Spackman E."/>
            <person name="Goraichik I."/>
            <person name="Dimitrov K.M."/>
            <person name="Suarez D.L."/>
            <person name="Swayne D.E."/>
        </authorList>
    </citation>
    <scope>NUCLEOTIDE SEQUENCE [LARGE SCALE GENOMIC DNA]</scope>
    <source>
        <strain evidence="7">PRJEB14757</strain>
    </source>
</reference>
<evidence type="ECO:0000256" key="1">
    <source>
        <dbReference type="ARBA" id="ARBA00000085"/>
    </source>
</evidence>
<dbReference type="SUPFAM" id="SSF55874">
    <property type="entry name" value="ATPase domain of HSP90 chaperone/DNA topoisomerase II/histidine kinase"/>
    <property type="match status" value="1"/>
</dbReference>
<feature type="transmembrane region" description="Helical" evidence="4">
    <location>
        <begin position="142"/>
        <end position="160"/>
    </location>
</feature>
<dbReference type="EMBL" id="FWEV01000130">
    <property type="protein sequence ID" value="SLM30220.1"/>
    <property type="molecule type" value="Genomic_DNA"/>
</dbReference>
<evidence type="ECO:0000313" key="8">
    <source>
        <dbReference type="Proteomes" id="UP000191931"/>
    </source>
</evidence>
<dbReference type="EC" id="2.7.13.3" evidence="2"/>
<name>A0A1W1HCL9_9BACT</name>
<dbReference type="Gene3D" id="3.30.565.10">
    <property type="entry name" value="Histidine kinase-like ATPase, C-terminal domain"/>
    <property type="match status" value="1"/>
</dbReference>
<feature type="transmembrane region" description="Helical" evidence="4">
    <location>
        <begin position="207"/>
        <end position="229"/>
    </location>
</feature>
<evidence type="ECO:0000259" key="5">
    <source>
        <dbReference type="PROSITE" id="PS50109"/>
    </source>
</evidence>
<dbReference type="CDD" id="cd00130">
    <property type="entry name" value="PAS"/>
    <property type="match status" value="1"/>
</dbReference>
<dbReference type="Gene3D" id="3.30.450.20">
    <property type="entry name" value="PAS domain"/>
    <property type="match status" value="1"/>
</dbReference>
<feature type="transmembrane region" description="Helical" evidence="4">
    <location>
        <begin position="115"/>
        <end position="130"/>
    </location>
</feature>
<dbReference type="STRING" id="1246637.MTBBW1_2150005"/>
<dbReference type="PANTHER" id="PTHR43065:SF42">
    <property type="entry name" value="TWO-COMPONENT SENSOR PPRA"/>
    <property type="match status" value="1"/>
</dbReference>
<organism evidence="7 8">
    <name type="scientific">Desulfamplus magnetovallimortis</name>
    <dbReference type="NCBI Taxonomy" id="1246637"/>
    <lineage>
        <taxon>Bacteria</taxon>
        <taxon>Pseudomonadati</taxon>
        <taxon>Thermodesulfobacteriota</taxon>
        <taxon>Desulfobacteria</taxon>
        <taxon>Desulfobacterales</taxon>
        <taxon>Desulfobacteraceae</taxon>
        <taxon>Desulfamplus</taxon>
    </lineage>
</organism>
<dbReference type="PROSITE" id="PS50109">
    <property type="entry name" value="HIS_KIN"/>
    <property type="match status" value="1"/>
</dbReference>
<feature type="domain" description="Histidine kinase" evidence="5">
    <location>
        <begin position="373"/>
        <end position="620"/>
    </location>
</feature>
<keyword evidence="7" id="KW-0418">Kinase</keyword>
<dbReference type="Gene3D" id="1.10.287.130">
    <property type="match status" value="1"/>
</dbReference>
<evidence type="ECO:0000256" key="3">
    <source>
        <dbReference type="ARBA" id="ARBA00022553"/>
    </source>
</evidence>
<feature type="transmembrane region" description="Helical" evidence="4">
    <location>
        <begin position="58"/>
        <end position="79"/>
    </location>
</feature>
<dbReference type="InterPro" id="IPR004358">
    <property type="entry name" value="Sig_transdc_His_kin-like_C"/>
</dbReference>
<dbReference type="PANTHER" id="PTHR43065">
    <property type="entry name" value="SENSOR HISTIDINE KINASE"/>
    <property type="match status" value="1"/>
</dbReference>
<dbReference type="SUPFAM" id="SSF55785">
    <property type="entry name" value="PYP-like sensor domain (PAS domain)"/>
    <property type="match status" value="1"/>
</dbReference>
<dbReference type="Pfam" id="PF02518">
    <property type="entry name" value="HATPase_c"/>
    <property type="match status" value="1"/>
</dbReference>
<dbReference type="AlphaFoldDB" id="A0A1W1HCL9"/>
<comment type="catalytic activity">
    <reaction evidence="1">
        <text>ATP + protein L-histidine = ADP + protein N-phospho-L-histidine.</text>
        <dbReference type="EC" id="2.7.13.3"/>
    </reaction>
</comment>
<dbReference type="Pfam" id="PF13188">
    <property type="entry name" value="PAS_8"/>
    <property type="match status" value="1"/>
</dbReference>
<dbReference type="InterPro" id="IPR036097">
    <property type="entry name" value="HisK_dim/P_sf"/>
</dbReference>
<evidence type="ECO:0000256" key="4">
    <source>
        <dbReference type="SAM" id="Phobius"/>
    </source>
</evidence>
<accession>A0A1W1HCL9</accession>
<feature type="transmembrane region" description="Helical" evidence="4">
    <location>
        <begin position="27"/>
        <end position="46"/>
    </location>
</feature>
<keyword evidence="7" id="KW-0808">Transferase</keyword>
<dbReference type="OrthoDB" id="9805967at2"/>
<dbReference type="InterPro" id="IPR000014">
    <property type="entry name" value="PAS"/>
</dbReference>
<dbReference type="CDD" id="cd00082">
    <property type="entry name" value="HisKA"/>
    <property type="match status" value="1"/>
</dbReference>
<feature type="transmembrane region" description="Helical" evidence="4">
    <location>
        <begin position="85"/>
        <end position="103"/>
    </location>
</feature>
<dbReference type="SMART" id="SM00387">
    <property type="entry name" value="HATPase_c"/>
    <property type="match status" value="1"/>
</dbReference>
<dbReference type="GO" id="GO:0000155">
    <property type="term" value="F:phosphorelay sensor kinase activity"/>
    <property type="evidence" value="ECO:0007669"/>
    <property type="project" value="InterPro"/>
</dbReference>
<dbReference type="InterPro" id="IPR003661">
    <property type="entry name" value="HisK_dim/P_dom"/>
</dbReference>
<dbReference type="InterPro" id="IPR003594">
    <property type="entry name" value="HATPase_dom"/>
</dbReference>
<keyword evidence="4" id="KW-0812">Transmembrane</keyword>
<dbReference type="InterPro" id="IPR035965">
    <property type="entry name" value="PAS-like_dom_sf"/>
</dbReference>
<evidence type="ECO:0000256" key="2">
    <source>
        <dbReference type="ARBA" id="ARBA00012438"/>
    </source>
</evidence>
<keyword evidence="3" id="KW-0597">Phosphoprotein</keyword>
<feature type="transmembrane region" description="Helical" evidence="4">
    <location>
        <begin position="172"/>
        <end position="195"/>
    </location>
</feature>